<keyword evidence="1" id="KW-1133">Transmembrane helix</keyword>
<sequence length="221" mass="25050">MLDERGTIDYKNEIVRKGIHMISLSIPTIYYFITKELALFILIPMMIISLAIDYGRYYSPALSEFVKKYFGFLMRKHEWDHKKKNLNGATYVLISAVFVIIVFPKVFVVTGFAVLIIGDIAAALIGRRFGKRKFLFKSLEGTLAFFFFSCIVVLLSPKIEGNIIEFIIGFIAVAFGAIAENISGTWADDNFTIPVTVCTVMWILYILFLPNLPLILPNVPN</sequence>
<dbReference type="AlphaFoldDB" id="A0AAE3P269"/>
<feature type="transmembrane region" description="Helical" evidence="1">
    <location>
        <begin position="191"/>
        <end position="216"/>
    </location>
</feature>
<keyword evidence="2" id="KW-0808">Transferase</keyword>
<dbReference type="Proteomes" id="UP001221302">
    <property type="component" value="Unassembled WGS sequence"/>
</dbReference>
<evidence type="ECO:0000313" key="2">
    <source>
        <dbReference type="EMBL" id="MDF1612994.1"/>
    </source>
</evidence>
<dbReference type="InterPro" id="IPR037997">
    <property type="entry name" value="Dgk1-like"/>
</dbReference>
<dbReference type="PANTHER" id="PTHR31303">
    <property type="entry name" value="CTP-DEPENDENT DIACYLGLYCEROL KINASE 1"/>
    <property type="match status" value="1"/>
</dbReference>
<organism evidence="2 3">
    <name type="scientific">Stygiobacter electus</name>
    <dbReference type="NCBI Taxonomy" id="3032292"/>
    <lineage>
        <taxon>Bacteria</taxon>
        <taxon>Pseudomonadati</taxon>
        <taxon>Ignavibacteriota</taxon>
        <taxon>Ignavibacteria</taxon>
        <taxon>Ignavibacteriales</taxon>
        <taxon>Melioribacteraceae</taxon>
        <taxon>Stygiobacter</taxon>
    </lineage>
</organism>
<dbReference type="EMBL" id="JARGDL010000023">
    <property type="protein sequence ID" value="MDF1612994.1"/>
    <property type="molecule type" value="Genomic_DNA"/>
</dbReference>
<feature type="transmembrane region" description="Helical" evidence="1">
    <location>
        <begin position="162"/>
        <end position="179"/>
    </location>
</feature>
<dbReference type="GO" id="GO:0004143">
    <property type="term" value="F:ATP-dependent diacylglycerol kinase activity"/>
    <property type="evidence" value="ECO:0007669"/>
    <property type="project" value="InterPro"/>
</dbReference>
<dbReference type="PANTHER" id="PTHR31303:SF1">
    <property type="entry name" value="CTP-DEPENDENT DIACYLGLYCEROL KINASE 1"/>
    <property type="match status" value="1"/>
</dbReference>
<reference evidence="2" key="1">
    <citation type="submission" date="2023-03" db="EMBL/GenBank/DDBJ databases">
        <title>Stygiobacter electus gen. nov., sp. nov., facultatively anaerobic thermotolerant bacterium of the class Ignavibacteria from a well of Yessentuki mineral water deposit.</title>
        <authorList>
            <person name="Podosokorskaya O.A."/>
            <person name="Elcheninov A.G."/>
            <person name="Petrova N.F."/>
            <person name="Zavarzina D.G."/>
            <person name="Kublanov I.V."/>
            <person name="Merkel A.Y."/>
        </authorList>
    </citation>
    <scope>NUCLEOTIDE SEQUENCE</scope>
    <source>
        <strain evidence="2">09-Me</strain>
    </source>
</reference>
<keyword evidence="1" id="KW-0472">Membrane</keyword>
<feature type="transmembrane region" description="Helical" evidence="1">
    <location>
        <begin position="85"/>
        <end position="103"/>
    </location>
</feature>
<accession>A0AAE3P269</accession>
<protein>
    <submittedName>
        <fullName evidence="2">Dolichol kinase</fullName>
    </submittedName>
</protein>
<evidence type="ECO:0000256" key="1">
    <source>
        <dbReference type="SAM" id="Phobius"/>
    </source>
</evidence>
<comment type="caution">
    <text evidence="2">The sequence shown here is derived from an EMBL/GenBank/DDBJ whole genome shotgun (WGS) entry which is preliminary data.</text>
</comment>
<gene>
    <name evidence="2" type="ORF">P0M35_12585</name>
</gene>
<proteinExistence type="predicted"/>
<name>A0AAE3P269_9BACT</name>
<keyword evidence="3" id="KW-1185">Reference proteome</keyword>
<evidence type="ECO:0000313" key="3">
    <source>
        <dbReference type="Proteomes" id="UP001221302"/>
    </source>
</evidence>
<feature type="transmembrane region" description="Helical" evidence="1">
    <location>
        <begin position="109"/>
        <end position="126"/>
    </location>
</feature>
<keyword evidence="1" id="KW-0812">Transmembrane</keyword>
<feature type="transmembrane region" description="Helical" evidence="1">
    <location>
        <begin position="29"/>
        <end position="52"/>
    </location>
</feature>
<feature type="transmembrane region" description="Helical" evidence="1">
    <location>
        <begin position="138"/>
        <end position="156"/>
    </location>
</feature>
<dbReference type="RefSeq" id="WP_321536765.1">
    <property type="nucleotide sequence ID" value="NZ_JARGDL010000023.1"/>
</dbReference>
<keyword evidence="2" id="KW-0418">Kinase</keyword>